<sequence>MRKNGIPHSARPFSDKRWKLPLFASFLVSVTLFLAVAFGLFSSPSAGDPLSLDFISYARLEDSSDYFVESDIKSSWDPDVDSRVEAPRIAYLISGTKGDAQRIRRTLQAVYHPRNQYILHLDFEAPPRERIELATSIKTDPTFREVENVRVMAKSNLVTYKGPTMIASTLQAVAILLKESANWDWFINLSASDYPLVTQDDLLHVFSNLSRDLNFIEHTEIVGWKLNQRAKPIIIDPGLYLSKKFNVFWTSQRRPLPTSFKLFTGSAWVMLTRSFLEFCIWGWDNLPRTLLMYFTNFISSPESYFHTVICNTEQFLNTTVNHDLHYIAWDNPPKQHPRYLTVKDFNKMVESGAVFARKFSKDDPVLDKIDRELLGRSEGQFARGAWCIGSSDGGSDPCSLRGDDSVFRHGPGAERLQGLLQKLLAEDPHRNGCLLRVEPTNLTVH</sequence>
<keyword evidence="6" id="KW-0812">Transmembrane</keyword>
<keyword evidence="4 6" id="KW-0472">Membrane</keyword>
<dbReference type="AlphaFoldDB" id="A0A9Q0QYX5"/>
<name>A0A9Q0QYX5_9MAGN</name>
<evidence type="ECO:0000256" key="3">
    <source>
        <dbReference type="ARBA" id="ARBA00022679"/>
    </source>
</evidence>
<dbReference type="InterPro" id="IPR003406">
    <property type="entry name" value="Glyco_trans_14"/>
</dbReference>
<dbReference type="OrthoDB" id="2019572at2759"/>
<dbReference type="EMBL" id="JAMYWD010000003">
    <property type="protein sequence ID" value="KAJ4976844.1"/>
    <property type="molecule type" value="Genomic_DNA"/>
</dbReference>
<dbReference type="GO" id="GO:0015020">
    <property type="term" value="F:glucuronosyltransferase activity"/>
    <property type="evidence" value="ECO:0007669"/>
    <property type="project" value="InterPro"/>
</dbReference>
<keyword evidence="3" id="KW-0808">Transferase</keyword>
<evidence type="ECO:0000256" key="6">
    <source>
        <dbReference type="SAM" id="Phobius"/>
    </source>
</evidence>
<comment type="subcellular location">
    <subcellularLocation>
        <location evidence="1">Membrane</location>
        <topology evidence="1">Single-pass type II membrane protein</topology>
    </subcellularLocation>
</comment>
<keyword evidence="2" id="KW-0328">Glycosyltransferase</keyword>
<organism evidence="7 8">
    <name type="scientific">Protea cynaroides</name>
    <dbReference type="NCBI Taxonomy" id="273540"/>
    <lineage>
        <taxon>Eukaryota</taxon>
        <taxon>Viridiplantae</taxon>
        <taxon>Streptophyta</taxon>
        <taxon>Embryophyta</taxon>
        <taxon>Tracheophyta</taxon>
        <taxon>Spermatophyta</taxon>
        <taxon>Magnoliopsida</taxon>
        <taxon>Proteales</taxon>
        <taxon>Proteaceae</taxon>
        <taxon>Protea</taxon>
    </lineage>
</organism>
<dbReference type="PANTHER" id="PTHR45719">
    <property type="entry name" value="GLYCOSYLTRANSFERASE"/>
    <property type="match status" value="1"/>
</dbReference>
<reference evidence="7" key="1">
    <citation type="journal article" date="2023" name="Plant J.">
        <title>The genome of the king protea, Protea cynaroides.</title>
        <authorList>
            <person name="Chang J."/>
            <person name="Duong T.A."/>
            <person name="Schoeman C."/>
            <person name="Ma X."/>
            <person name="Roodt D."/>
            <person name="Barker N."/>
            <person name="Li Z."/>
            <person name="Van de Peer Y."/>
            <person name="Mizrachi E."/>
        </authorList>
    </citation>
    <scope>NUCLEOTIDE SEQUENCE</scope>
    <source>
        <tissue evidence="7">Young leaves</tissue>
    </source>
</reference>
<evidence type="ECO:0000256" key="1">
    <source>
        <dbReference type="ARBA" id="ARBA00004606"/>
    </source>
</evidence>
<dbReference type="Pfam" id="PF02485">
    <property type="entry name" value="Branch"/>
    <property type="match status" value="1"/>
</dbReference>
<comment type="caution">
    <text evidence="7">The sequence shown here is derived from an EMBL/GenBank/DDBJ whole genome shotgun (WGS) entry which is preliminary data.</text>
</comment>
<evidence type="ECO:0000256" key="4">
    <source>
        <dbReference type="ARBA" id="ARBA00023136"/>
    </source>
</evidence>
<evidence type="ECO:0000313" key="8">
    <source>
        <dbReference type="Proteomes" id="UP001141806"/>
    </source>
</evidence>
<keyword evidence="8" id="KW-1185">Reference proteome</keyword>
<keyword evidence="5" id="KW-0325">Glycoprotein</keyword>
<evidence type="ECO:0000313" key="7">
    <source>
        <dbReference type="EMBL" id="KAJ4976844.1"/>
    </source>
</evidence>
<protein>
    <submittedName>
        <fullName evidence="7">Uncharacterized protein</fullName>
    </submittedName>
</protein>
<dbReference type="PANTHER" id="PTHR45719:SF9">
    <property type="entry name" value="CORE-2_I-BRANCHING BETA-1,6-N-ACETYLGLUCOSAMINYLTRANSFERASE FAMILY PROTEIN"/>
    <property type="match status" value="1"/>
</dbReference>
<keyword evidence="6" id="KW-1133">Transmembrane helix</keyword>
<evidence type="ECO:0000256" key="2">
    <source>
        <dbReference type="ARBA" id="ARBA00022676"/>
    </source>
</evidence>
<evidence type="ECO:0000256" key="5">
    <source>
        <dbReference type="ARBA" id="ARBA00023180"/>
    </source>
</evidence>
<gene>
    <name evidence="7" type="ORF">NE237_001950</name>
</gene>
<feature type="transmembrane region" description="Helical" evidence="6">
    <location>
        <begin position="20"/>
        <end position="41"/>
    </location>
</feature>
<proteinExistence type="predicted"/>
<dbReference type="Proteomes" id="UP001141806">
    <property type="component" value="Unassembled WGS sequence"/>
</dbReference>
<dbReference type="GO" id="GO:0016020">
    <property type="term" value="C:membrane"/>
    <property type="evidence" value="ECO:0007669"/>
    <property type="project" value="UniProtKB-SubCell"/>
</dbReference>
<accession>A0A9Q0QYX5</accession>
<dbReference type="InterPro" id="IPR044610">
    <property type="entry name" value="GLCAT14A/B/C"/>
</dbReference>